<accession>S9V8N7</accession>
<dbReference type="InterPro" id="IPR056264">
    <property type="entry name" value="R2_ABCA1-4-like"/>
</dbReference>
<dbReference type="FunFam" id="3.40.50.300:FF:000933">
    <property type="entry name" value="ABC transporter A family member 7"/>
    <property type="match status" value="1"/>
</dbReference>
<dbReference type="InterPro" id="IPR013525">
    <property type="entry name" value="ABC2_TM"/>
</dbReference>
<evidence type="ECO:0000313" key="11">
    <source>
        <dbReference type="Proteomes" id="UP000015354"/>
    </source>
</evidence>
<evidence type="ECO:0000256" key="8">
    <source>
        <dbReference type="SAM" id="Phobius"/>
    </source>
</evidence>
<dbReference type="GO" id="GO:0016887">
    <property type="term" value="F:ATP hydrolysis activity"/>
    <property type="evidence" value="ECO:0007669"/>
    <property type="project" value="InterPro"/>
</dbReference>
<keyword evidence="7" id="KW-0175">Coiled coil</keyword>
<keyword evidence="5 8" id="KW-1133">Transmembrane helix</keyword>
<evidence type="ECO:0000256" key="2">
    <source>
        <dbReference type="ARBA" id="ARBA00022692"/>
    </source>
</evidence>
<keyword evidence="11" id="KW-1185">Reference proteome</keyword>
<dbReference type="PROSITE" id="PS00211">
    <property type="entry name" value="ABC_TRANSPORTER_1"/>
    <property type="match status" value="2"/>
</dbReference>
<feature type="transmembrane region" description="Helical" evidence="8">
    <location>
        <begin position="757"/>
        <end position="784"/>
    </location>
</feature>
<keyword evidence="2 8" id="KW-0812">Transmembrane</keyword>
<dbReference type="GO" id="GO:0005524">
    <property type="term" value="F:ATP binding"/>
    <property type="evidence" value="ECO:0007669"/>
    <property type="project" value="UniProtKB-KW"/>
</dbReference>
<keyword evidence="3" id="KW-0547">Nucleotide-binding</keyword>
<dbReference type="GO" id="GO:0016020">
    <property type="term" value="C:membrane"/>
    <property type="evidence" value="ECO:0007669"/>
    <property type="project" value="UniProtKB-SubCell"/>
</dbReference>
<dbReference type="OrthoDB" id="6512918at2759"/>
<keyword evidence="6 8" id="KW-0472">Membrane</keyword>
<reference evidence="10 11" key="1">
    <citation type="journal article" date="2013" name="PLoS ONE">
        <title>Predicting the Proteins of Angomonas deanei, Strigomonas culicis and Their Respective Endosymbionts Reveals New Aspects of the Trypanosomatidae Family.</title>
        <authorList>
            <person name="Motta M.C."/>
            <person name="Martins A.C."/>
            <person name="de Souza S.S."/>
            <person name="Catta-Preta C.M."/>
            <person name="Silva R."/>
            <person name="Klein C.C."/>
            <person name="de Almeida L.G."/>
            <person name="de Lima Cunha O."/>
            <person name="Ciapina L.P."/>
            <person name="Brocchi M."/>
            <person name="Colabardini A.C."/>
            <person name="de Araujo Lima B."/>
            <person name="Machado C.R."/>
            <person name="de Almeida Soares C.M."/>
            <person name="Probst C.M."/>
            <person name="de Menezes C.B."/>
            <person name="Thompson C.E."/>
            <person name="Bartholomeu D.C."/>
            <person name="Gradia D.F."/>
            <person name="Pavoni D.P."/>
            <person name="Grisard E.C."/>
            <person name="Fantinatti-Garboggini F."/>
            <person name="Marchini F.K."/>
            <person name="Rodrigues-Luiz G.F."/>
            <person name="Wagner G."/>
            <person name="Goldman G.H."/>
            <person name="Fietto J.L."/>
            <person name="Elias M.C."/>
            <person name="Goldman M.H."/>
            <person name="Sagot M.F."/>
            <person name="Pereira M."/>
            <person name="Stoco P.H."/>
            <person name="de Mendonca-Neto R.P."/>
            <person name="Teixeira S.M."/>
            <person name="Maciel T.E."/>
            <person name="de Oliveira Mendes T.A."/>
            <person name="Urmenyi T.P."/>
            <person name="de Souza W."/>
            <person name="Schenkman S."/>
            <person name="de Vasconcelos A.T."/>
        </authorList>
    </citation>
    <scope>NUCLEOTIDE SEQUENCE [LARGE SCALE GENOMIC DNA]</scope>
</reference>
<dbReference type="InterPro" id="IPR003439">
    <property type="entry name" value="ABC_transporter-like_ATP-bd"/>
</dbReference>
<proteinExistence type="predicted"/>
<dbReference type="Proteomes" id="UP000015354">
    <property type="component" value="Unassembled WGS sequence"/>
</dbReference>
<feature type="transmembrane region" description="Helical" evidence="8">
    <location>
        <begin position="70"/>
        <end position="91"/>
    </location>
</feature>
<sequence>MAILMRATYLKNTDFGYIFFILLFFSFSTIALSYAIAAVFSKSRLAAILSPIIYFVMAVPLFAMQSAPPSAQTGAMVLSPSAYAVGMSLLFRHELEGGAHAKELRFVNDDPNLLLVFVFLFFDIIIYLLLTVYFDLVIPKDWGTSRNPLFFIVDPIKYCFCRRRGDDEDCLEDGRAADGVFEPIDDADAAPVRIRGLRKKFKRGGQSFVAVNNLYWSLKEGDISVLLGHNGAGKSTTINLMTGMLAADRGDCVIYGESIVRNKRAARQNIGLCPQHNILWPALTVRQHLEYYAAIKGLRKREREAAVRMLLEGVDMVDKEDYPAKALSGGQKRKLSVGVAFVGRSRLIFLDEPTAGMDVGARRHTWGLLKKLSSRHTILLTTHFMDEADLLGNTMAIMSKGRMQCSGTNMFLKSKLGIGFVLTMSVVAHVDRRPIADVVTRFVPQAESLGSGAGEVAYRLPLSAKSTFPQLLTTIEDSERALGINAYSLSATTLEEIFLQIAEAEAEADTEHDAATAAEGASVVWNVDIVESAAARRWMQLRAMMIKRFWNAVRDARTIFFQLICPVACVLLAMLLTLVKIDSHPDIVLTSAAYGVKVEEPMSGCGTYFNTDEPFSTNVQNVLWDDIGTLSEFDERLLATYDGHARNRYSGIVCNTTSVSVFFNSTARHEAPLTTASYFKRRVDFVVPSPPSVTITIGTLPQTKWEDTVVSSIYALMIGCIIMIPFTFIPSTYTGWIVKERECKARHLQNVSGLSFYVYWASNLIFDFACYLVSMFLVIAVFGIFKREEYIGGQNLGATIILFMLYGISGVCMAYSVSFLFSNHSSAQNTVMLANFIVGFLLVLAVSALDLAGDTKKVAKVLRWIFRIVPSYCVGEGINNLSMLQLLNSYGDTRSAFNMDVIGWACVYMAVETPVFFLLTLFVDHPERRQRSQRLFHNANAEPEALVDEDPDVVAERDAVLHDADREDDLVRVQALRKKFPNGKVAVRNVTFGVKPGEVFGFLGTNGAGKTTAISILCQEFFPTSGHASICGHDIVRESEDALQCIGYCPQFDACLDLLTVEEHLHLYASVRGISARTRDEVVEGLMKLCELRDYRQTKSQALSGGNRRKLSVAISLIGGPRVVFLDEPSAGMDPVARRGLWTAIQTVADNCSVVLTTHHLEEVEALAHRVAIMVDGVLHCIGNKTHLKRKFGTGFEVTVRVADRAEDVARLEEFFARAFPASQLLETRAGRLTYELPATVRLSNVFTQLEANHGALCLMDYNVSQTSIEQVFLRISEEAERREEAELQEKMEKAKKRGCCCCC</sequence>
<feature type="transmembrane region" description="Helical" evidence="8">
    <location>
        <begin position="559"/>
        <end position="579"/>
    </location>
</feature>
<keyword evidence="4" id="KW-0067">ATP-binding</keyword>
<dbReference type="InterPro" id="IPR003593">
    <property type="entry name" value="AAA+_ATPase"/>
</dbReference>
<feature type="transmembrane region" description="Helical" evidence="8">
    <location>
        <begin position="15"/>
        <end position="38"/>
    </location>
</feature>
<feature type="transmembrane region" description="Helical" evidence="8">
    <location>
        <begin position="45"/>
        <end position="64"/>
    </location>
</feature>
<comment type="caution">
    <text evidence="10">The sequence shown here is derived from an EMBL/GenBank/DDBJ whole genome shotgun (WGS) entry which is preliminary data.</text>
</comment>
<evidence type="ECO:0000256" key="5">
    <source>
        <dbReference type="ARBA" id="ARBA00022989"/>
    </source>
</evidence>
<dbReference type="PANTHER" id="PTHR19229:SF262">
    <property type="entry name" value="TRANSPORTER, PUTATIVE-RELATED"/>
    <property type="match status" value="1"/>
</dbReference>
<name>S9V8N7_9TRYP</name>
<dbReference type="Pfam" id="PF00005">
    <property type="entry name" value="ABC_tran"/>
    <property type="match status" value="2"/>
</dbReference>
<dbReference type="PANTHER" id="PTHR19229">
    <property type="entry name" value="ATP-BINDING CASSETTE TRANSPORTER SUBFAMILY A ABCA"/>
    <property type="match status" value="1"/>
</dbReference>
<evidence type="ECO:0000256" key="7">
    <source>
        <dbReference type="SAM" id="Coils"/>
    </source>
</evidence>
<organism evidence="10 11">
    <name type="scientific">Strigomonas culicis</name>
    <dbReference type="NCBI Taxonomy" id="28005"/>
    <lineage>
        <taxon>Eukaryota</taxon>
        <taxon>Discoba</taxon>
        <taxon>Euglenozoa</taxon>
        <taxon>Kinetoplastea</taxon>
        <taxon>Metakinetoplastina</taxon>
        <taxon>Trypanosomatida</taxon>
        <taxon>Trypanosomatidae</taxon>
        <taxon>Strigomonadinae</taxon>
        <taxon>Strigomonas</taxon>
    </lineage>
</organism>
<dbReference type="SMART" id="SM00382">
    <property type="entry name" value="AAA"/>
    <property type="match status" value="2"/>
</dbReference>
<dbReference type="GO" id="GO:0005319">
    <property type="term" value="F:lipid transporter activity"/>
    <property type="evidence" value="ECO:0007669"/>
    <property type="project" value="TreeGrafter"/>
</dbReference>
<dbReference type="GO" id="GO:0140359">
    <property type="term" value="F:ABC-type transporter activity"/>
    <property type="evidence" value="ECO:0007669"/>
    <property type="project" value="InterPro"/>
</dbReference>
<comment type="subcellular location">
    <subcellularLocation>
        <location evidence="1">Membrane</location>
        <topology evidence="1">Multi-pass membrane protein</topology>
    </subcellularLocation>
</comment>
<feature type="transmembrane region" description="Helical" evidence="8">
    <location>
        <begin position="833"/>
        <end position="852"/>
    </location>
</feature>
<evidence type="ECO:0000256" key="4">
    <source>
        <dbReference type="ARBA" id="ARBA00022840"/>
    </source>
</evidence>
<feature type="domain" description="ABC transporter" evidence="9">
    <location>
        <begin position="192"/>
        <end position="425"/>
    </location>
</feature>
<dbReference type="Gene3D" id="3.40.50.300">
    <property type="entry name" value="P-loop containing nucleotide triphosphate hydrolases"/>
    <property type="match status" value="2"/>
</dbReference>
<evidence type="ECO:0000256" key="3">
    <source>
        <dbReference type="ARBA" id="ARBA00022741"/>
    </source>
</evidence>
<gene>
    <name evidence="10" type="ORF">STCU_09526</name>
</gene>
<evidence type="ECO:0000256" key="1">
    <source>
        <dbReference type="ARBA" id="ARBA00004141"/>
    </source>
</evidence>
<dbReference type="Pfam" id="PF23321">
    <property type="entry name" value="R1_ABCA1"/>
    <property type="match status" value="1"/>
</dbReference>
<dbReference type="CDD" id="cd03263">
    <property type="entry name" value="ABC_subfamily_A"/>
    <property type="match status" value="2"/>
</dbReference>
<dbReference type="SUPFAM" id="SSF52540">
    <property type="entry name" value="P-loop containing nucleoside triphosphate hydrolases"/>
    <property type="match status" value="2"/>
</dbReference>
<feature type="transmembrane region" description="Helical" evidence="8">
    <location>
        <begin position="112"/>
        <end position="134"/>
    </location>
</feature>
<dbReference type="Pfam" id="PF12698">
    <property type="entry name" value="ABC2_membrane_3"/>
    <property type="match status" value="1"/>
</dbReference>
<dbReference type="PROSITE" id="PS50893">
    <property type="entry name" value="ABC_TRANSPORTER_2"/>
    <property type="match status" value="2"/>
</dbReference>
<dbReference type="InterPro" id="IPR027417">
    <property type="entry name" value="P-loop_NTPase"/>
</dbReference>
<dbReference type="EMBL" id="ATMH01009526">
    <property type="protein sequence ID" value="EPY19315.1"/>
    <property type="molecule type" value="Genomic_DNA"/>
</dbReference>
<feature type="coiled-coil region" evidence="7">
    <location>
        <begin position="1269"/>
        <end position="1298"/>
    </location>
</feature>
<feature type="domain" description="ABC transporter" evidence="9">
    <location>
        <begin position="971"/>
        <end position="1201"/>
    </location>
</feature>
<dbReference type="InterPro" id="IPR026082">
    <property type="entry name" value="ABCA"/>
</dbReference>
<dbReference type="FunFam" id="3.40.50.300:FF:001592">
    <property type="entry name" value="ATP-binding cassette protein subfamily A, member 6"/>
    <property type="match status" value="1"/>
</dbReference>
<evidence type="ECO:0000313" key="10">
    <source>
        <dbReference type="EMBL" id="EPY19315.1"/>
    </source>
</evidence>
<feature type="transmembrane region" description="Helical" evidence="8">
    <location>
        <begin position="713"/>
        <end position="737"/>
    </location>
</feature>
<feature type="transmembrane region" description="Helical" evidence="8">
    <location>
        <begin position="901"/>
        <end position="923"/>
    </location>
</feature>
<feature type="transmembrane region" description="Helical" evidence="8">
    <location>
        <begin position="864"/>
        <end position="881"/>
    </location>
</feature>
<evidence type="ECO:0000259" key="9">
    <source>
        <dbReference type="PROSITE" id="PS50893"/>
    </source>
</evidence>
<protein>
    <submittedName>
        <fullName evidence="10">ABC transporter</fullName>
    </submittedName>
</protein>
<evidence type="ECO:0000256" key="6">
    <source>
        <dbReference type="ARBA" id="ARBA00023136"/>
    </source>
</evidence>
<dbReference type="InterPro" id="IPR017871">
    <property type="entry name" value="ABC_transporter-like_CS"/>
</dbReference>
<feature type="transmembrane region" description="Helical" evidence="8">
    <location>
        <begin position="796"/>
        <end position="821"/>
    </location>
</feature>